<dbReference type="InterPro" id="IPR004358">
    <property type="entry name" value="Sig_transdc_His_kin-like_C"/>
</dbReference>
<dbReference type="OrthoDB" id="224978at2"/>
<dbReference type="Pfam" id="PF00672">
    <property type="entry name" value="HAMP"/>
    <property type="match status" value="1"/>
</dbReference>
<evidence type="ECO:0000259" key="11">
    <source>
        <dbReference type="PROSITE" id="PS50109"/>
    </source>
</evidence>
<evidence type="ECO:0000256" key="2">
    <source>
        <dbReference type="ARBA" id="ARBA00004370"/>
    </source>
</evidence>
<dbReference type="SUPFAM" id="SSF55874">
    <property type="entry name" value="ATPase domain of HSP90 chaperone/DNA topoisomerase II/histidine kinase"/>
    <property type="match status" value="1"/>
</dbReference>
<dbReference type="PROSITE" id="PS50109">
    <property type="entry name" value="HIS_KIN"/>
    <property type="match status" value="1"/>
</dbReference>
<dbReference type="Gene3D" id="6.10.340.10">
    <property type="match status" value="1"/>
</dbReference>
<dbReference type="Gene3D" id="1.10.287.130">
    <property type="match status" value="1"/>
</dbReference>
<dbReference type="CDD" id="cd00082">
    <property type="entry name" value="HisKA"/>
    <property type="match status" value="1"/>
</dbReference>
<reference evidence="13" key="1">
    <citation type="submission" date="2011-11" db="EMBL/GenBank/DDBJ databases">
        <title>Improved High-Quality Draft sequence of Desulfovibrio sp. U5L.</title>
        <authorList>
            <consortium name="US DOE Joint Genome Institute"/>
            <person name="Lucas S."/>
            <person name="Han J."/>
            <person name="Lapidus A."/>
            <person name="Cheng J.-F."/>
            <person name="Goodwin L."/>
            <person name="Pitluck S."/>
            <person name="Peters L."/>
            <person name="Ovchinnikova G."/>
            <person name="Held B."/>
            <person name="Detter J.C."/>
            <person name="Han C."/>
            <person name="Tapia R."/>
            <person name="Land M."/>
            <person name="Hauser L."/>
            <person name="Kyrpides N."/>
            <person name="Ivanova N."/>
            <person name="Pagani I."/>
            <person name="Gabster J."/>
            <person name="Walker C."/>
            <person name="Stolyar S."/>
            <person name="Stahl D."/>
            <person name="Arkin A."/>
            <person name="Dehal P."/>
            <person name="Hazen T."/>
            <person name="Woyke T."/>
        </authorList>
    </citation>
    <scope>NUCLEOTIDE SEQUENCE [LARGE SCALE GENOMIC DNA]</scope>
    <source>
        <strain evidence="13">U5L</strain>
    </source>
</reference>
<keyword evidence="6" id="KW-0547">Nucleotide-binding</keyword>
<dbReference type="Pfam" id="PF02518">
    <property type="entry name" value="HATPase_c"/>
    <property type="match status" value="1"/>
</dbReference>
<evidence type="ECO:0000256" key="3">
    <source>
        <dbReference type="ARBA" id="ARBA00012438"/>
    </source>
</evidence>
<dbReference type="GO" id="GO:0016020">
    <property type="term" value="C:membrane"/>
    <property type="evidence" value="ECO:0007669"/>
    <property type="project" value="UniProtKB-SubCell"/>
</dbReference>
<dbReference type="Pfam" id="PF00512">
    <property type="entry name" value="HisKA"/>
    <property type="match status" value="1"/>
</dbReference>
<dbReference type="SMART" id="SM00387">
    <property type="entry name" value="HATPase_c"/>
    <property type="match status" value="1"/>
</dbReference>
<evidence type="ECO:0000256" key="10">
    <source>
        <dbReference type="SAM" id="Phobius"/>
    </source>
</evidence>
<dbReference type="InterPro" id="IPR003594">
    <property type="entry name" value="HATPase_dom"/>
</dbReference>
<evidence type="ECO:0000256" key="4">
    <source>
        <dbReference type="ARBA" id="ARBA00022553"/>
    </source>
</evidence>
<comment type="subcellular location">
    <subcellularLocation>
        <location evidence="2">Membrane</location>
    </subcellularLocation>
</comment>
<dbReference type="SUPFAM" id="SSF158472">
    <property type="entry name" value="HAMP domain-like"/>
    <property type="match status" value="1"/>
</dbReference>
<dbReference type="eggNOG" id="COG4191">
    <property type="taxonomic scope" value="Bacteria"/>
</dbReference>
<dbReference type="CDD" id="cd06225">
    <property type="entry name" value="HAMP"/>
    <property type="match status" value="1"/>
</dbReference>
<gene>
    <name evidence="13" type="ORF">DesU5LDRAFT_2791</name>
</gene>
<dbReference type="PANTHER" id="PTHR43065">
    <property type="entry name" value="SENSOR HISTIDINE KINASE"/>
    <property type="match status" value="1"/>
</dbReference>
<dbReference type="AlphaFoldDB" id="I2Q3T0"/>
<dbReference type="PROSITE" id="PS50885">
    <property type="entry name" value="HAMP"/>
    <property type="match status" value="1"/>
</dbReference>
<evidence type="ECO:0000259" key="12">
    <source>
        <dbReference type="PROSITE" id="PS50885"/>
    </source>
</evidence>
<evidence type="ECO:0000256" key="5">
    <source>
        <dbReference type="ARBA" id="ARBA00022679"/>
    </source>
</evidence>
<evidence type="ECO:0000256" key="7">
    <source>
        <dbReference type="ARBA" id="ARBA00022777"/>
    </source>
</evidence>
<comment type="catalytic activity">
    <reaction evidence="1">
        <text>ATP + protein L-histidine = ADP + protein N-phospho-L-histidine.</text>
        <dbReference type="EC" id="2.7.13.3"/>
    </reaction>
</comment>
<dbReference type="SMART" id="SM00388">
    <property type="entry name" value="HisKA"/>
    <property type="match status" value="1"/>
</dbReference>
<dbReference type="Gene3D" id="3.30.565.10">
    <property type="entry name" value="Histidine kinase-like ATPase, C-terminal domain"/>
    <property type="match status" value="1"/>
</dbReference>
<dbReference type="PANTHER" id="PTHR43065:SF46">
    <property type="entry name" value="C4-DICARBOXYLATE TRANSPORT SENSOR PROTEIN DCTB"/>
    <property type="match status" value="1"/>
</dbReference>
<dbReference type="InterPro" id="IPR005467">
    <property type="entry name" value="His_kinase_dom"/>
</dbReference>
<feature type="transmembrane region" description="Helical" evidence="10">
    <location>
        <begin position="169"/>
        <end position="193"/>
    </location>
</feature>
<keyword evidence="10" id="KW-1133">Transmembrane helix</keyword>
<dbReference type="InterPro" id="IPR036890">
    <property type="entry name" value="HATPase_C_sf"/>
</dbReference>
<protein>
    <recommendedName>
        <fullName evidence="3">histidine kinase</fullName>
        <ecNumber evidence="3">2.7.13.3</ecNumber>
    </recommendedName>
</protein>
<dbReference type="GO" id="GO:0000155">
    <property type="term" value="F:phosphorelay sensor kinase activity"/>
    <property type="evidence" value="ECO:0007669"/>
    <property type="project" value="InterPro"/>
</dbReference>
<evidence type="ECO:0000256" key="6">
    <source>
        <dbReference type="ARBA" id="ARBA00022741"/>
    </source>
</evidence>
<keyword evidence="4" id="KW-0597">Phosphoprotein</keyword>
<feature type="domain" description="Histidine kinase" evidence="11">
    <location>
        <begin position="263"/>
        <end position="474"/>
    </location>
</feature>
<evidence type="ECO:0000256" key="1">
    <source>
        <dbReference type="ARBA" id="ARBA00000085"/>
    </source>
</evidence>
<dbReference type="SMART" id="SM00304">
    <property type="entry name" value="HAMP"/>
    <property type="match status" value="1"/>
</dbReference>
<evidence type="ECO:0000256" key="8">
    <source>
        <dbReference type="ARBA" id="ARBA00022840"/>
    </source>
</evidence>
<organism evidence="13">
    <name type="scientific">Desulfovibrio sp. U5L</name>
    <dbReference type="NCBI Taxonomy" id="596152"/>
    <lineage>
        <taxon>Bacteria</taxon>
        <taxon>Pseudomonadati</taxon>
        <taxon>Thermodesulfobacteriota</taxon>
        <taxon>Desulfovibrionia</taxon>
        <taxon>Desulfovibrionales</taxon>
        <taxon>Desulfovibrionaceae</taxon>
        <taxon>Desulfovibrio</taxon>
    </lineage>
</organism>
<dbReference type="InterPro" id="IPR003660">
    <property type="entry name" value="HAMP_dom"/>
</dbReference>
<dbReference type="GO" id="GO:0005524">
    <property type="term" value="F:ATP binding"/>
    <property type="evidence" value="ECO:0007669"/>
    <property type="project" value="UniProtKB-KW"/>
</dbReference>
<keyword evidence="9" id="KW-0902">Two-component regulatory system</keyword>
<dbReference type="SUPFAM" id="SSF47384">
    <property type="entry name" value="Homodimeric domain of signal transducing histidine kinase"/>
    <property type="match status" value="1"/>
</dbReference>
<keyword evidence="8" id="KW-0067">ATP-binding</keyword>
<evidence type="ECO:0000313" key="13">
    <source>
        <dbReference type="EMBL" id="EIG54436.1"/>
    </source>
</evidence>
<dbReference type="EC" id="2.7.13.3" evidence="3"/>
<proteinExistence type="predicted"/>
<dbReference type="InterPro" id="IPR003661">
    <property type="entry name" value="HisK_dim/P_dom"/>
</dbReference>
<keyword evidence="10" id="KW-0472">Membrane</keyword>
<dbReference type="STRING" id="596152.DesU5LDRAFT_2791"/>
<keyword evidence="7 13" id="KW-0418">Kinase</keyword>
<evidence type="ECO:0000256" key="9">
    <source>
        <dbReference type="ARBA" id="ARBA00023012"/>
    </source>
</evidence>
<feature type="domain" description="HAMP" evidence="12">
    <location>
        <begin position="194"/>
        <end position="246"/>
    </location>
</feature>
<keyword evidence="5" id="KW-0808">Transferase</keyword>
<accession>I2Q3T0</accession>
<dbReference type="PRINTS" id="PR00344">
    <property type="entry name" value="BCTRLSENSOR"/>
</dbReference>
<feature type="transmembrane region" description="Helical" evidence="10">
    <location>
        <begin position="15"/>
        <end position="34"/>
    </location>
</feature>
<dbReference type="InterPro" id="IPR036097">
    <property type="entry name" value="HisK_dim/P_sf"/>
</dbReference>
<name>I2Q3T0_9BACT</name>
<dbReference type="HOGENOM" id="CLU_000445_89_29_7"/>
<keyword evidence="10" id="KW-0812">Transmembrane</keyword>
<sequence length="484" mass="52726">MANLASASLSLRQKIVAILALYVLGIGAMALISYEDLRTMEDKLEFMRLGHVIANTILEVRRYEKNYLLYGLPEDLEEDRRYLETSFQTLAVLTAEVRDLKVSPQLDALDGLLRDYQKALDDLAAAGGGQDVRDGEAALRLREIGKRLADAADGVVDFERNRIRDLLRLLGIQLLGAVAVAAALGVALPLLMFRKIFKPLGVIRAATLDIARGRFKEIPVANTSDEIEQVMAAINRMVAEIERRQDQLVQSKKLSSIGTLTAGVAHQLNNPLNNISTSSQIALEELETADPAFLKKLLGNILQETLRARDIVQGLLEFSRVREFSLRQVSLPELARRTVRLVSSQASSGVRLALDVPEDLSVPADASKLQEALLNLLINAIQAVGGQGEVRLAARRDPEADEAVITVSDTGPGIPADIRGRIFDPFYTTKEEGKGTGLGLSIVYGIVEKHAGSITVESEPGQGASFHIRLPLTERTGPKMDATA</sequence>
<dbReference type="EMBL" id="JH600068">
    <property type="protein sequence ID" value="EIG54436.1"/>
    <property type="molecule type" value="Genomic_DNA"/>
</dbReference>